<accession>A0AAQ3WCU5</accession>
<dbReference type="Pfam" id="PF14223">
    <property type="entry name" value="Retrotran_gag_2"/>
    <property type="match status" value="1"/>
</dbReference>
<evidence type="ECO:0000313" key="2">
    <source>
        <dbReference type="Proteomes" id="UP001341281"/>
    </source>
</evidence>
<dbReference type="PANTHER" id="PTHR47481:SF31">
    <property type="entry name" value="OS01G0873500 PROTEIN"/>
    <property type="match status" value="1"/>
</dbReference>
<dbReference type="PANTHER" id="PTHR47481">
    <property type="match status" value="1"/>
</dbReference>
<dbReference type="AlphaFoldDB" id="A0AAQ3WCU5"/>
<name>A0AAQ3WCU5_PASNO</name>
<dbReference type="Proteomes" id="UP001341281">
    <property type="component" value="Chromosome 02"/>
</dbReference>
<evidence type="ECO:0008006" key="3">
    <source>
        <dbReference type="Google" id="ProtNLM"/>
    </source>
</evidence>
<protein>
    <recommendedName>
        <fullName evidence="3">Retrotransposon Copia-like N-terminal domain-containing protein</fullName>
    </recommendedName>
</protein>
<reference evidence="1 2" key="1">
    <citation type="submission" date="2024-02" db="EMBL/GenBank/DDBJ databases">
        <title>High-quality chromosome-scale genome assembly of Pensacola bahiagrass (Paspalum notatum Flugge var. saurae).</title>
        <authorList>
            <person name="Vega J.M."/>
            <person name="Podio M."/>
            <person name="Orjuela J."/>
            <person name="Siena L.A."/>
            <person name="Pessino S.C."/>
            <person name="Combes M.C."/>
            <person name="Mariac C."/>
            <person name="Albertini E."/>
            <person name="Pupilli F."/>
            <person name="Ortiz J.P.A."/>
            <person name="Leblanc O."/>
        </authorList>
    </citation>
    <scope>NUCLEOTIDE SEQUENCE [LARGE SCALE GENOMIC DNA]</scope>
    <source>
        <strain evidence="1">R1</strain>
        <tissue evidence="1">Leaf</tissue>
    </source>
</reference>
<organism evidence="1 2">
    <name type="scientific">Paspalum notatum var. saurae</name>
    <dbReference type="NCBI Taxonomy" id="547442"/>
    <lineage>
        <taxon>Eukaryota</taxon>
        <taxon>Viridiplantae</taxon>
        <taxon>Streptophyta</taxon>
        <taxon>Embryophyta</taxon>
        <taxon>Tracheophyta</taxon>
        <taxon>Spermatophyta</taxon>
        <taxon>Magnoliopsida</taxon>
        <taxon>Liliopsida</taxon>
        <taxon>Poales</taxon>
        <taxon>Poaceae</taxon>
        <taxon>PACMAD clade</taxon>
        <taxon>Panicoideae</taxon>
        <taxon>Andropogonodae</taxon>
        <taxon>Paspaleae</taxon>
        <taxon>Paspalinae</taxon>
        <taxon>Paspalum</taxon>
    </lineage>
</organism>
<dbReference type="EMBL" id="CP144746">
    <property type="protein sequence ID" value="WVZ57882.1"/>
    <property type="molecule type" value="Genomic_DNA"/>
</dbReference>
<proteinExistence type="predicted"/>
<evidence type="ECO:0000313" key="1">
    <source>
        <dbReference type="EMBL" id="WVZ57882.1"/>
    </source>
</evidence>
<sequence length="302" mass="33371">MASSSSSSVAPALGPIVSEKLTRENYLLWKAQVLPAIRGAQLMQYLNGKTPAPPATTPWLPMIRRRRQFQILTTKETAAAAWKAIQDMFASKSRAKVTNLRFALTNTKKGTMTMAQYFSKMKGFADELASTGKVLEDEEIVSYILNGLDSEYTPLVSSVMSRTDPISVNELYAQALSFESRQDMLYGAEPQQFSSSVDSAMRGRGRGRGNNRGFAAAVALQDAANPVEEDNVVACPGHSKKDIRSHAVKSATSQIIQLFSVGTDMIRIIKVKRRLQELRLHLMELTLIGTQIPEQRTILQES</sequence>
<keyword evidence="2" id="KW-1185">Reference proteome</keyword>
<gene>
    <name evidence="1" type="ORF">U9M48_008217</name>
</gene>